<protein>
    <submittedName>
        <fullName evidence="2">NADH dehydrogenase subunit 4L</fullName>
    </submittedName>
</protein>
<keyword evidence="1" id="KW-0812">Transmembrane</keyword>
<evidence type="ECO:0000256" key="1">
    <source>
        <dbReference type="SAM" id="Phobius"/>
    </source>
</evidence>
<dbReference type="EMBL" id="LC172151">
    <property type="protein sequence ID" value="BBA10829.1"/>
    <property type="molecule type" value="Genomic_DNA"/>
</dbReference>
<accession>A0A224AD46</accession>
<feature type="transmembrane region" description="Helical" evidence="1">
    <location>
        <begin position="6"/>
        <end position="25"/>
    </location>
</feature>
<proteinExistence type="predicted"/>
<gene>
    <name evidence="2" type="primary">ND4L</name>
</gene>
<dbReference type="AlphaFoldDB" id="A0A224AD46"/>
<sequence length="96" mass="10837">MYLISLSTFSLLFLILLMTYLFSITHYFLSSLLVLEAMTLVLLILSIFFCFNLMEGYSMYLITLTLMVCDASIGLTVLVSFVKIHSNDLVSTLSSN</sequence>
<name>A0A224AD46_9EUPU</name>
<keyword evidence="2" id="KW-0496">Mitochondrion</keyword>
<keyword evidence="1" id="KW-0472">Membrane</keyword>
<feature type="transmembrane region" description="Helical" evidence="1">
    <location>
        <begin position="60"/>
        <end position="82"/>
    </location>
</feature>
<keyword evidence="1" id="KW-1133">Transmembrane helix</keyword>
<evidence type="ECO:0000313" key="2">
    <source>
        <dbReference type="EMBL" id="BBA10829.1"/>
    </source>
</evidence>
<organism evidence="2">
    <name type="scientific">Hemiphaedusa aff. magaensis RM-2016</name>
    <dbReference type="NCBI Taxonomy" id="1885688"/>
    <lineage>
        <taxon>Eukaryota</taxon>
        <taxon>Metazoa</taxon>
        <taxon>Spiralia</taxon>
        <taxon>Lophotrochozoa</taxon>
        <taxon>Mollusca</taxon>
        <taxon>Gastropoda</taxon>
        <taxon>Heterobranchia</taxon>
        <taxon>Euthyneura</taxon>
        <taxon>Panpulmonata</taxon>
        <taxon>Eupulmonata</taxon>
        <taxon>Stylommatophora</taxon>
        <taxon>Helicina</taxon>
        <taxon>Clausilioidea</taxon>
        <taxon>Clausiliidae</taxon>
        <taxon>Phaedusinae</taxon>
        <taxon>Hemiphaedusa</taxon>
    </lineage>
</organism>
<feature type="transmembrane region" description="Helical" evidence="1">
    <location>
        <begin position="32"/>
        <end position="54"/>
    </location>
</feature>
<geneLocation type="mitochondrion" evidence="2"/>
<dbReference type="Gene3D" id="1.10.287.3510">
    <property type="match status" value="1"/>
</dbReference>
<reference evidence="2" key="1">
    <citation type="journal article" date="2017" name="Zool. J. Linn. Soc.">
        <title>Molecular phylogeny, frequent parallel evolution and new system of Japanese clausiliid land snails (Gastropoda: Stylommatophora).</title>
        <authorList>
            <person name="Motochin R."/>
            <person name="Wang M."/>
            <person name="Ueshima R."/>
        </authorList>
    </citation>
    <scope>NUCLEOTIDE SEQUENCE</scope>
    <source>
        <strain evidence="2">T614</strain>
        <tissue evidence="2">Muscle</tissue>
    </source>
</reference>